<dbReference type="Gene3D" id="1.10.510.10">
    <property type="entry name" value="Transferase(Phosphotransferase) domain 1"/>
    <property type="match status" value="1"/>
</dbReference>
<dbReference type="SUPFAM" id="SSF57196">
    <property type="entry name" value="EGF/Laminin"/>
    <property type="match status" value="1"/>
</dbReference>
<comment type="caution">
    <text evidence="25">The sequence shown here is derived from an EMBL/GenBank/DDBJ whole genome shotgun (WGS) entry which is preliminary data.</text>
</comment>
<dbReference type="InterPro" id="IPR025287">
    <property type="entry name" value="WAK_GUB"/>
</dbReference>
<dbReference type="InterPro" id="IPR000742">
    <property type="entry name" value="EGF"/>
</dbReference>
<dbReference type="Gene3D" id="3.30.200.20">
    <property type="entry name" value="Phosphorylase Kinase, domain 1"/>
    <property type="match status" value="1"/>
</dbReference>
<dbReference type="PROSITE" id="PS50011">
    <property type="entry name" value="PROTEIN_KINASE_DOM"/>
    <property type="match status" value="1"/>
</dbReference>
<dbReference type="SUPFAM" id="SSF56112">
    <property type="entry name" value="Protein kinase-like (PK-like)"/>
    <property type="match status" value="1"/>
</dbReference>
<evidence type="ECO:0000256" key="21">
    <source>
        <dbReference type="SAM" id="Phobius"/>
    </source>
</evidence>
<dbReference type="InterPro" id="IPR000719">
    <property type="entry name" value="Prot_kinase_dom"/>
</dbReference>
<dbReference type="Pfam" id="PF07645">
    <property type="entry name" value="EGF_CA"/>
    <property type="match status" value="1"/>
</dbReference>
<keyword evidence="26" id="KW-1185">Reference proteome</keyword>
<keyword evidence="8" id="KW-0677">Repeat</keyword>
<dbReference type="PROSITE" id="PS00010">
    <property type="entry name" value="ASX_HYDROXYL"/>
    <property type="match status" value="1"/>
</dbReference>
<dbReference type="Pfam" id="PF13947">
    <property type="entry name" value="GUB_WAK_bind"/>
    <property type="match status" value="1"/>
</dbReference>
<dbReference type="InterPro" id="IPR018097">
    <property type="entry name" value="EGF_Ca-bd_CS"/>
</dbReference>
<dbReference type="InterPro" id="IPR001881">
    <property type="entry name" value="EGF-like_Ca-bd_dom"/>
</dbReference>
<evidence type="ECO:0000256" key="11">
    <source>
        <dbReference type="ARBA" id="ARBA00022840"/>
    </source>
</evidence>
<evidence type="ECO:0000256" key="3">
    <source>
        <dbReference type="ARBA" id="ARBA00022536"/>
    </source>
</evidence>
<dbReference type="InterPro" id="IPR045274">
    <property type="entry name" value="WAK-like"/>
</dbReference>
<comment type="catalytic activity">
    <reaction evidence="16">
        <text>L-seryl-[protein] + ATP = O-phospho-L-seryl-[protein] + ADP + H(+)</text>
        <dbReference type="Rhea" id="RHEA:17989"/>
        <dbReference type="Rhea" id="RHEA-COMP:9863"/>
        <dbReference type="Rhea" id="RHEA-COMP:11604"/>
        <dbReference type="ChEBI" id="CHEBI:15378"/>
        <dbReference type="ChEBI" id="CHEBI:29999"/>
        <dbReference type="ChEBI" id="CHEBI:30616"/>
        <dbReference type="ChEBI" id="CHEBI:83421"/>
        <dbReference type="ChEBI" id="CHEBI:456216"/>
    </reaction>
</comment>
<evidence type="ECO:0000256" key="16">
    <source>
        <dbReference type="ARBA" id="ARBA00047558"/>
    </source>
</evidence>
<keyword evidence="3 19" id="KW-0245">EGF-like domain</keyword>
<dbReference type="GO" id="GO:0004674">
    <property type="term" value="F:protein serine/threonine kinase activity"/>
    <property type="evidence" value="ECO:0007669"/>
    <property type="project" value="UniProtKB-KW"/>
</dbReference>
<dbReference type="InterPro" id="IPR011009">
    <property type="entry name" value="Kinase-like_dom_sf"/>
</dbReference>
<evidence type="ECO:0000256" key="19">
    <source>
        <dbReference type="PROSITE-ProRule" id="PRU00076"/>
    </source>
</evidence>
<evidence type="ECO:0000256" key="12">
    <source>
        <dbReference type="ARBA" id="ARBA00022989"/>
    </source>
</evidence>
<dbReference type="InterPro" id="IPR001245">
    <property type="entry name" value="Ser-Thr/Tyr_kinase_cat_dom"/>
</dbReference>
<evidence type="ECO:0000256" key="8">
    <source>
        <dbReference type="ARBA" id="ARBA00022737"/>
    </source>
</evidence>
<comment type="caution">
    <text evidence="19">Lacks conserved residue(s) required for the propagation of feature annotation.</text>
</comment>
<keyword evidence="11 20" id="KW-0067">ATP-binding</keyword>
<keyword evidence="2" id="KW-0723">Serine/threonine-protein kinase</keyword>
<evidence type="ECO:0000256" key="22">
    <source>
        <dbReference type="SAM" id="SignalP"/>
    </source>
</evidence>
<comment type="catalytic activity">
    <reaction evidence="17">
        <text>L-threonyl-[protein] + ATP = O-phospho-L-threonyl-[protein] + ADP + H(+)</text>
        <dbReference type="Rhea" id="RHEA:46608"/>
        <dbReference type="Rhea" id="RHEA-COMP:11060"/>
        <dbReference type="Rhea" id="RHEA-COMP:11605"/>
        <dbReference type="ChEBI" id="CHEBI:15378"/>
        <dbReference type="ChEBI" id="CHEBI:30013"/>
        <dbReference type="ChEBI" id="CHEBI:30616"/>
        <dbReference type="ChEBI" id="CHEBI:61977"/>
        <dbReference type="ChEBI" id="CHEBI:456216"/>
    </reaction>
</comment>
<comment type="function">
    <text evidence="18">Serine/threonine-protein kinase that may function as a signaling receptor of extracellular matrix component. Binding to pectin may have significance in the control of cell expansion, morphogenesis and development.</text>
</comment>
<dbReference type="FunFam" id="3.30.200.20:FF:000043">
    <property type="entry name" value="Wall-associated receptor kinase 2"/>
    <property type="match status" value="1"/>
</dbReference>
<dbReference type="Pfam" id="PF07714">
    <property type="entry name" value="PK_Tyr_Ser-Thr"/>
    <property type="match status" value="1"/>
</dbReference>
<evidence type="ECO:0000256" key="14">
    <source>
        <dbReference type="ARBA" id="ARBA00023157"/>
    </source>
</evidence>
<evidence type="ECO:0000256" key="2">
    <source>
        <dbReference type="ARBA" id="ARBA00022527"/>
    </source>
</evidence>
<dbReference type="CDD" id="cd14066">
    <property type="entry name" value="STKc_IRAK"/>
    <property type="match status" value="1"/>
</dbReference>
<evidence type="ECO:0000256" key="4">
    <source>
        <dbReference type="ARBA" id="ARBA00022553"/>
    </source>
</evidence>
<keyword evidence="5" id="KW-0808">Transferase</keyword>
<dbReference type="InterPro" id="IPR049883">
    <property type="entry name" value="NOTCH1_EGF-like"/>
</dbReference>
<dbReference type="FunFam" id="2.10.25.10:FF:000038">
    <property type="entry name" value="Fibrillin 2"/>
    <property type="match status" value="1"/>
</dbReference>
<evidence type="ECO:0000313" key="26">
    <source>
        <dbReference type="Proteomes" id="UP001567538"/>
    </source>
</evidence>
<evidence type="ECO:0000256" key="7">
    <source>
        <dbReference type="ARBA" id="ARBA00022729"/>
    </source>
</evidence>
<evidence type="ECO:0000256" key="13">
    <source>
        <dbReference type="ARBA" id="ARBA00023136"/>
    </source>
</evidence>
<evidence type="ECO:0000256" key="1">
    <source>
        <dbReference type="ARBA" id="ARBA00004479"/>
    </source>
</evidence>
<dbReference type="GO" id="GO:0016020">
    <property type="term" value="C:membrane"/>
    <property type="evidence" value="ECO:0007669"/>
    <property type="project" value="UniProtKB-SubCell"/>
</dbReference>
<evidence type="ECO:0000256" key="5">
    <source>
        <dbReference type="ARBA" id="ARBA00022679"/>
    </source>
</evidence>
<feature type="signal peptide" evidence="22">
    <location>
        <begin position="1"/>
        <end position="22"/>
    </location>
</feature>
<evidence type="ECO:0000256" key="17">
    <source>
        <dbReference type="ARBA" id="ARBA00047951"/>
    </source>
</evidence>
<dbReference type="InterPro" id="IPR008271">
    <property type="entry name" value="Ser/Thr_kinase_AS"/>
</dbReference>
<dbReference type="CDD" id="cd00054">
    <property type="entry name" value="EGF_CA"/>
    <property type="match status" value="1"/>
</dbReference>
<dbReference type="PROSITE" id="PS00107">
    <property type="entry name" value="PROTEIN_KINASE_ATP"/>
    <property type="match status" value="1"/>
</dbReference>
<proteinExistence type="predicted"/>
<comment type="subcellular location">
    <subcellularLocation>
        <location evidence="1">Membrane</location>
        <topology evidence="1">Single-pass type I membrane protein</topology>
    </subcellularLocation>
</comment>
<keyword evidence="13 21" id="KW-0472">Membrane</keyword>
<dbReference type="SMART" id="SM00179">
    <property type="entry name" value="EGF_CA"/>
    <property type="match status" value="1"/>
</dbReference>
<sequence>MIQTLIIFMLASSFSSTTLVSSSSHYNFPIAKPNPNCNNTCGSIQIPFPFGTTEECYLTKQFWVTCNLTAFNPPKLFWWNTTIEITDISLDGQMKLMNTIARNCYDDNESYINNRTRITFTKYFTVNNTANKFTIVGCDSYGFVSGFRVGRNFTTGCTAMCSSLDDLAEGECTGAGCCQTTVPEDVWQVRVSVRSYNNYTYVSNFSKCSYGFVVEESAFRFSKDNLTNLSQVQKLPMVVDWAIGNSTCDEAKRNTTTYACGGANSRCHKPTNGYGYRCHCQQGFEGNPYLSQGCTDVDECSNETLHNCNKHALCTNEIGYYTCACPKNYDGDGMGDDGCKEKPPKDTKMIGIASGIICLLVLGIILYLILKRRSQNKMKHKFFLQNGGHMLREKLATREASPDMVTIFSSSELQKATNNFHNSMILGRGGFGTVYKGMLADRRTVAIKRSIRVDPTQIEQFINEVVVLSQINHRNVVKLLGCCLETDVPLLVYEFINNGTLSSHLYNEAKARALDWNTRLKIATETAGVLSYLHSSASTPIIHRDVKSDNILLDHTLTAKVSDFGASRLVPVDLTQLSTMVQGTFGYLDPEYMQTNQLTEKSDVYSFGVVLLELFTGRRALSLDRPVEEKSLANYFLSVLKQDLLFEILDENIVGLENMEQISAVSKLAKECLNVRGEDRPSMKEVAMELEGLILGGKHSWARINVHDEEEMESLIRIDDGVSHFGDGDMSSSLGYDSISRDHILLPMNGGR</sequence>
<dbReference type="FunFam" id="1.10.510.10:FF:000084">
    <property type="entry name" value="Wall-associated receptor kinase 2"/>
    <property type="match status" value="1"/>
</dbReference>
<feature type="transmembrane region" description="Helical" evidence="21">
    <location>
        <begin position="349"/>
        <end position="370"/>
    </location>
</feature>
<name>A0ABD1H6D2_SALDI</name>
<keyword evidence="12 21" id="KW-1133">Transmembrane helix</keyword>
<dbReference type="FunFam" id="2.10.25.10:FF:000628">
    <property type="entry name" value="Wall-associated receptor kinase 2"/>
    <property type="match status" value="1"/>
</dbReference>
<feature type="chain" id="PRO_5044838745" evidence="22">
    <location>
        <begin position="23"/>
        <end position="752"/>
    </location>
</feature>
<dbReference type="Proteomes" id="UP001567538">
    <property type="component" value="Unassembled WGS sequence"/>
</dbReference>
<evidence type="ECO:0000259" key="23">
    <source>
        <dbReference type="PROSITE" id="PS50011"/>
    </source>
</evidence>
<evidence type="ECO:0000256" key="15">
    <source>
        <dbReference type="ARBA" id="ARBA00023180"/>
    </source>
</evidence>
<dbReference type="Gene3D" id="2.10.25.10">
    <property type="entry name" value="Laminin"/>
    <property type="match status" value="1"/>
</dbReference>
<keyword evidence="9 20" id="KW-0547">Nucleotide-binding</keyword>
<evidence type="ECO:0000313" key="25">
    <source>
        <dbReference type="EMBL" id="KAL1551985.1"/>
    </source>
</evidence>
<dbReference type="SMART" id="SM00220">
    <property type="entry name" value="S_TKc"/>
    <property type="match status" value="1"/>
</dbReference>
<dbReference type="PROSITE" id="PS01187">
    <property type="entry name" value="EGF_CA"/>
    <property type="match status" value="1"/>
</dbReference>
<organism evidence="25 26">
    <name type="scientific">Salvia divinorum</name>
    <name type="common">Maria pastora</name>
    <name type="synonym">Diviner's sage</name>
    <dbReference type="NCBI Taxonomy" id="28513"/>
    <lineage>
        <taxon>Eukaryota</taxon>
        <taxon>Viridiplantae</taxon>
        <taxon>Streptophyta</taxon>
        <taxon>Embryophyta</taxon>
        <taxon>Tracheophyta</taxon>
        <taxon>Spermatophyta</taxon>
        <taxon>Magnoliopsida</taxon>
        <taxon>eudicotyledons</taxon>
        <taxon>Gunneridae</taxon>
        <taxon>Pentapetalae</taxon>
        <taxon>asterids</taxon>
        <taxon>lamiids</taxon>
        <taxon>Lamiales</taxon>
        <taxon>Lamiaceae</taxon>
        <taxon>Nepetoideae</taxon>
        <taxon>Mentheae</taxon>
        <taxon>Salviinae</taxon>
        <taxon>Salvia</taxon>
        <taxon>Salvia subgen. Calosphace</taxon>
    </lineage>
</organism>
<evidence type="ECO:0000256" key="10">
    <source>
        <dbReference type="ARBA" id="ARBA00022777"/>
    </source>
</evidence>
<dbReference type="InterPro" id="IPR000152">
    <property type="entry name" value="EGF-type_Asp/Asn_hydroxyl_site"/>
</dbReference>
<dbReference type="PANTHER" id="PTHR27005:SF470">
    <property type="entry name" value="ASSOCIATED KINASE-LIKE PROTEIN, PUTATIVE-RELATED"/>
    <property type="match status" value="1"/>
</dbReference>
<dbReference type="SMART" id="SM00181">
    <property type="entry name" value="EGF"/>
    <property type="match status" value="2"/>
</dbReference>
<keyword evidence="4" id="KW-0597">Phosphoprotein</keyword>
<dbReference type="EMBL" id="JBEAFC010000006">
    <property type="protein sequence ID" value="KAL1551985.1"/>
    <property type="molecule type" value="Genomic_DNA"/>
</dbReference>
<accession>A0ABD1H6D2</accession>
<evidence type="ECO:0000256" key="6">
    <source>
        <dbReference type="ARBA" id="ARBA00022692"/>
    </source>
</evidence>
<keyword evidence="14" id="KW-1015">Disulfide bond</keyword>
<evidence type="ECO:0000256" key="9">
    <source>
        <dbReference type="ARBA" id="ARBA00022741"/>
    </source>
</evidence>
<gene>
    <name evidence="25" type="ORF">AAHA92_12840</name>
</gene>
<feature type="binding site" evidence="20">
    <location>
        <position position="448"/>
    </location>
    <ligand>
        <name>ATP</name>
        <dbReference type="ChEBI" id="CHEBI:30616"/>
    </ligand>
</feature>
<protein>
    <submittedName>
        <fullName evidence="25">Wall-associated receptor kinase 2-like</fullName>
    </submittedName>
</protein>
<dbReference type="GO" id="GO:0005524">
    <property type="term" value="F:ATP binding"/>
    <property type="evidence" value="ECO:0007669"/>
    <property type="project" value="UniProtKB-UniRule"/>
</dbReference>
<keyword evidence="10" id="KW-0418">Kinase</keyword>
<dbReference type="PROSITE" id="PS50026">
    <property type="entry name" value="EGF_3"/>
    <property type="match status" value="1"/>
</dbReference>
<evidence type="ECO:0000259" key="24">
    <source>
        <dbReference type="PROSITE" id="PS50026"/>
    </source>
</evidence>
<feature type="domain" description="Protein kinase" evidence="23">
    <location>
        <begin position="420"/>
        <end position="702"/>
    </location>
</feature>
<keyword evidence="7 22" id="KW-0732">Signal</keyword>
<keyword evidence="15" id="KW-0325">Glycoprotein</keyword>
<feature type="domain" description="EGF-like" evidence="24">
    <location>
        <begin position="296"/>
        <end position="340"/>
    </location>
</feature>
<dbReference type="PROSITE" id="PS00108">
    <property type="entry name" value="PROTEIN_KINASE_ST"/>
    <property type="match status" value="1"/>
</dbReference>
<evidence type="ECO:0000256" key="20">
    <source>
        <dbReference type="PROSITE-ProRule" id="PRU10141"/>
    </source>
</evidence>
<dbReference type="AlphaFoldDB" id="A0ABD1H6D2"/>
<dbReference type="InterPro" id="IPR017441">
    <property type="entry name" value="Protein_kinase_ATP_BS"/>
</dbReference>
<evidence type="ECO:0000256" key="18">
    <source>
        <dbReference type="ARBA" id="ARBA00058961"/>
    </source>
</evidence>
<dbReference type="PANTHER" id="PTHR27005">
    <property type="entry name" value="WALL-ASSOCIATED RECEPTOR KINASE-LIKE 21"/>
    <property type="match status" value="1"/>
</dbReference>
<reference evidence="25 26" key="1">
    <citation type="submission" date="2024-06" db="EMBL/GenBank/DDBJ databases">
        <title>A chromosome level genome sequence of Diviner's sage (Salvia divinorum).</title>
        <authorList>
            <person name="Ford S.A."/>
            <person name="Ro D.-K."/>
            <person name="Ness R.W."/>
            <person name="Phillips M.A."/>
        </authorList>
    </citation>
    <scope>NUCLEOTIDE SEQUENCE [LARGE SCALE GENOMIC DNA]</scope>
    <source>
        <strain evidence="25">SAF-2024a</strain>
        <tissue evidence="25">Leaf</tissue>
    </source>
</reference>
<keyword evidence="6 21" id="KW-0812">Transmembrane</keyword>